<dbReference type="InterPro" id="IPR007177">
    <property type="entry name" value="Tsr3_C"/>
</dbReference>
<comment type="similarity">
    <text evidence="6">Belongs to the TDD superfamily. TSR3 family.</text>
</comment>
<evidence type="ECO:0000256" key="7">
    <source>
        <dbReference type="SAM" id="MobiDB-lite"/>
    </source>
</evidence>
<comment type="subcellular location">
    <subcellularLocation>
        <location evidence="6">Cytoplasm</location>
    </subcellularLocation>
    <subcellularLocation>
        <location evidence="6">Nucleus</location>
    </subcellularLocation>
</comment>
<keyword evidence="3 6" id="KW-0698">rRNA processing</keyword>
<protein>
    <recommendedName>
        <fullName evidence="6">18S rRNA aminocarboxypropyltransferase</fullName>
        <ecNumber evidence="6">2.5.1.157</ecNumber>
    </recommendedName>
</protein>
<dbReference type="InterPro" id="IPR007209">
    <property type="entry name" value="RNaseL-inhib-like_metal-bd_dom"/>
</dbReference>
<evidence type="ECO:0000313" key="10">
    <source>
        <dbReference type="EMBL" id="KIW11307.1"/>
    </source>
</evidence>
<dbReference type="GO" id="GO:0005737">
    <property type="term" value="C:cytoplasm"/>
    <property type="evidence" value="ECO:0007669"/>
    <property type="project" value="UniProtKB-SubCell"/>
</dbReference>
<keyword evidence="6" id="KW-0539">Nucleus</keyword>
<dbReference type="RefSeq" id="XP_016231523.1">
    <property type="nucleotide sequence ID" value="XM_016384921.1"/>
</dbReference>
<evidence type="ECO:0000259" key="9">
    <source>
        <dbReference type="Pfam" id="PF04068"/>
    </source>
</evidence>
<feature type="domain" description="16S/18S rRNA aminocarboxypropyltransferase Tsr3 C-terminal" evidence="8">
    <location>
        <begin position="79"/>
        <end position="205"/>
    </location>
</feature>
<comment type="function">
    <text evidence="6">Aminocarboxypropyltransferase that catalyzes the aminocarboxypropyl transfer on pseudouridine at position 1191 (Psi1191) in 18S rRNA. It constitutes the last step in biosynthesis of the hypermodified N1-methyl-N3-(3-amino-3-carboxypropyl) pseudouridine (m1acp3-Psi) conserved in eukaryotic 18S rRNA.</text>
</comment>
<dbReference type="Pfam" id="PF04068">
    <property type="entry name" value="Fer4_RLI"/>
    <property type="match status" value="1"/>
</dbReference>
<feature type="binding site" evidence="6">
    <location>
        <position position="143"/>
    </location>
    <ligand>
        <name>S-adenosyl-L-methionine</name>
        <dbReference type="ChEBI" id="CHEBI:59789"/>
    </ligand>
</feature>
<keyword evidence="11" id="KW-1185">Reference proteome</keyword>
<dbReference type="AlphaFoldDB" id="A0A0D1ZE71"/>
<proteinExistence type="inferred from homology"/>
<feature type="compositionally biased region" description="Basic residues" evidence="7">
    <location>
        <begin position="1"/>
        <end position="17"/>
    </location>
</feature>
<dbReference type="EMBL" id="KN847499">
    <property type="protein sequence ID" value="KIW11307.1"/>
    <property type="molecule type" value="Genomic_DNA"/>
</dbReference>
<keyword evidence="1 6" id="KW-0963">Cytoplasm</keyword>
<dbReference type="GO" id="GO:0000455">
    <property type="term" value="P:enzyme-directed rRNA pseudouridine synthesis"/>
    <property type="evidence" value="ECO:0007669"/>
    <property type="project" value="UniProtKB-UniRule"/>
</dbReference>
<evidence type="ECO:0000256" key="6">
    <source>
        <dbReference type="HAMAP-Rule" id="MF_03146"/>
    </source>
</evidence>
<evidence type="ECO:0000259" key="8">
    <source>
        <dbReference type="Pfam" id="PF04034"/>
    </source>
</evidence>
<sequence length="392" mass="43657">MVRHKKDNSSKAKKYSTKPRPPPRASGRGADEGGGGERPPFKAACWDFGHCDAKRCSGKRLMHFGMMRELPIGQKYPGVVISPNAKRVLSPADKELLEQYGAAVVECSWVRVEEIPWSRIGGKCERLLPYLVAANPVNYGRPWRLNCVEALAACFCICGHQDWAEIALQHFPYGKPFLEINSQLFKRYAACQSEDEIKKAEETWLAKLEKEYTNSRLKGPSDEGDDWAGGNLNRREVFDSDEEGDDDNNEESEESENDNITHQQGVSLMPPDTDDEDEEAEMAEIRRKILASKPFSDSISTEARMGDPQQPHLEKQSTDSGLGSAIPESAAILVDSDAESGSGEEDYDDFDQIANATPVTDRIGIVARERQKKLEQASASFSRTIISAPKKW</sequence>
<feature type="binding site" evidence="6">
    <location>
        <position position="57"/>
    </location>
    <ligand>
        <name>S-adenosyl-L-methionine</name>
        <dbReference type="ChEBI" id="CHEBI:59789"/>
    </ligand>
</feature>
<feature type="domain" description="RNase L inhibitor RLI-like possible metal-binding" evidence="9">
    <location>
        <begin position="42"/>
        <end position="75"/>
    </location>
</feature>
<dbReference type="EC" id="2.5.1.157" evidence="6"/>
<dbReference type="PANTHER" id="PTHR20426">
    <property type="entry name" value="RIBOSOME BIOGENESIS PROTEIN TSR3 HOMOLOG"/>
    <property type="match status" value="1"/>
</dbReference>
<gene>
    <name evidence="6" type="primary">TSR3</name>
    <name evidence="10" type="ORF">PV08_10607</name>
</gene>
<feature type="region of interest" description="Disordered" evidence="7">
    <location>
        <begin position="1"/>
        <end position="36"/>
    </location>
</feature>
<evidence type="ECO:0000256" key="1">
    <source>
        <dbReference type="ARBA" id="ARBA00022490"/>
    </source>
</evidence>
<dbReference type="GO" id="GO:0030490">
    <property type="term" value="P:maturation of SSU-rRNA"/>
    <property type="evidence" value="ECO:0007669"/>
    <property type="project" value="TreeGrafter"/>
</dbReference>
<dbReference type="InterPro" id="IPR022968">
    <property type="entry name" value="Tsr3-like"/>
</dbReference>
<comment type="catalytic activity">
    <reaction evidence="6">
        <text>N(1)-methylpseudouridine(1191) in yeast 18S rRNA + S-adenosyl-L-methionine = N(1)-methyl-N(3)-[(3S)-3-amino-3-carboxypropyl]pseudouridine(1191) in yeast 18S rRNA + S-methyl-5'-thioadenosine + H(+)</text>
        <dbReference type="Rhea" id="RHEA:63300"/>
        <dbReference type="Rhea" id="RHEA-COMP:13852"/>
        <dbReference type="Rhea" id="RHEA-COMP:16309"/>
        <dbReference type="ChEBI" id="CHEBI:15378"/>
        <dbReference type="ChEBI" id="CHEBI:17509"/>
        <dbReference type="ChEBI" id="CHEBI:59789"/>
        <dbReference type="ChEBI" id="CHEBI:74890"/>
        <dbReference type="ChEBI" id="CHEBI:146234"/>
    </reaction>
</comment>
<evidence type="ECO:0000256" key="3">
    <source>
        <dbReference type="ARBA" id="ARBA00022552"/>
    </source>
</evidence>
<feature type="binding site" evidence="6">
    <location>
        <position position="105"/>
    </location>
    <ligand>
        <name>S-adenosyl-L-methionine</name>
        <dbReference type="ChEBI" id="CHEBI:59789"/>
    </ligand>
</feature>
<evidence type="ECO:0000256" key="2">
    <source>
        <dbReference type="ARBA" id="ARBA00022517"/>
    </source>
</evidence>
<keyword evidence="2 6" id="KW-0690">Ribosome biogenesis</keyword>
<reference evidence="10 11" key="1">
    <citation type="submission" date="2015-01" db="EMBL/GenBank/DDBJ databases">
        <title>The Genome Sequence of Exophiala spinifera CBS89968.</title>
        <authorList>
            <consortium name="The Broad Institute Genomics Platform"/>
            <person name="Cuomo C."/>
            <person name="de Hoog S."/>
            <person name="Gorbushina A."/>
            <person name="Stielow B."/>
            <person name="Teixiera M."/>
            <person name="Abouelleil A."/>
            <person name="Chapman S.B."/>
            <person name="Priest M."/>
            <person name="Young S.K."/>
            <person name="Wortman J."/>
            <person name="Nusbaum C."/>
            <person name="Birren B."/>
        </authorList>
    </citation>
    <scope>NUCLEOTIDE SEQUENCE [LARGE SCALE GENOMIC DNA]</scope>
    <source>
        <strain evidence="10 11">CBS 89968</strain>
    </source>
</reference>
<evidence type="ECO:0000256" key="5">
    <source>
        <dbReference type="ARBA" id="ARBA00022691"/>
    </source>
</evidence>
<dbReference type="VEuPathDB" id="FungiDB:PV08_10607"/>
<organism evidence="10 11">
    <name type="scientific">Exophiala spinifera</name>
    <dbReference type="NCBI Taxonomy" id="91928"/>
    <lineage>
        <taxon>Eukaryota</taxon>
        <taxon>Fungi</taxon>
        <taxon>Dikarya</taxon>
        <taxon>Ascomycota</taxon>
        <taxon>Pezizomycotina</taxon>
        <taxon>Eurotiomycetes</taxon>
        <taxon>Chaetothyriomycetidae</taxon>
        <taxon>Chaetothyriales</taxon>
        <taxon>Herpotrichiellaceae</taxon>
        <taxon>Exophiala</taxon>
    </lineage>
</organism>
<feature type="binding site" evidence="6">
    <location>
        <position position="128"/>
    </location>
    <ligand>
        <name>S-adenosyl-L-methionine</name>
        <dbReference type="ChEBI" id="CHEBI:59789"/>
    </ligand>
</feature>
<dbReference type="GeneID" id="27337690"/>
<dbReference type="HOGENOM" id="CLU_035060_0_2_1"/>
<comment type="catalytic activity">
    <reaction evidence="6">
        <text>an N(1)-methylpseudouridine in rRNA + S-adenosyl-L-methionine = N(1)-methyl-N(3)-[(3S)-3-amino-3-carboxypropyl]pseudouridine in rRNA + S-methyl-5'-thioadenosine + H(+)</text>
        <dbReference type="Rhea" id="RHEA:63296"/>
        <dbReference type="Rhea" id="RHEA-COMP:11634"/>
        <dbReference type="Rhea" id="RHEA-COMP:16310"/>
        <dbReference type="ChEBI" id="CHEBI:15378"/>
        <dbReference type="ChEBI" id="CHEBI:17509"/>
        <dbReference type="ChEBI" id="CHEBI:59789"/>
        <dbReference type="ChEBI" id="CHEBI:74890"/>
        <dbReference type="ChEBI" id="CHEBI:146234"/>
        <dbReference type="EC" id="2.5.1.157"/>
    </reaction>
</comment>
<evidence type="ECO:0000313" key="11">
    <source>
        <dbReference type="Proteomes" id="UP000053328"/>
    </source>
</evidence>
<keyword evidence="5 6" id="KW-0949">S-adenosyl-L-methionine</keyword>
<keyword evidence="4 6" id="KW-0808">Transferase</keyword>
<feature type="compositionally biased region" description="Acidic residues" evidence="7">
    <location>
        <begin position="336"/>
        <end position="351"/>
    </location>
</feature>
<evidence type="ECO:0000256" key="4">
    <source>
        <dbReference type="ARBA" id="ARBA00022679"/>
    </source>
</evidence>
<dbReference type="PANTHER" id="PTHR20426:SF0">
    <property type="entry name" value="18S RRNA AMINOCARBOXYPROPYLTRANSFERASE"/>
    <property type="match status" value="1"/>
</dbReference>
<dbReference type="GO" id="GO:0005634">
    <property type="term" value="C:nucleus"/>
    <property type="evidence" value="ECO:0007669"/>
    <property type="project" value="UniProtKB-SubCell"/>
</dbReference>
<dbReference type="GO" id="GO:1904047">
    <property type="term" value="F:S-adenosyl-L-methionine binding"/>
    <property type="evidence" value="ECO:0007669"/>
    <property type="project" value="UniProtKB-UniRule"/>
</dbReference>
<name>A0A0D1ZE71_9EURO</name>
<dbReference type="STRING" id="91928.A0A0D1ZE71"/>
<dbReference type="Proteomes" id="UP000053328">
    <property type="component" value="Unassembled WGS sequence"/>
</dbReference>
<feature type="region of interest" description="Disordered" evidence="7">
    <location>
        <begin position="215"/>
        <end position="355"/>
    </location>
</feature>
<dbReference type="OrthoDB" id="10262062at2759"/>
<dbReference type="GO" id="GO:0106388">
    <property type="term" value="F:rRNA small subunit aminocarboxypropyltransferase activity"/>
    <property type="evidence" value="ECO:0007669"/>
    <property type="project" value="UniProtKB-EC"/>
</dbReference>
<feature type="compositionally biased region" description="Acidic residues" evidence="7">
    <location>
        <begin position="239"/>
        <end position="257"/>
    </location>
</feature>
<dbReference type="HAMAP" id="MF_01116">
    <property type="entry name" value="TSR3"/>
    <property type="match status" value="1"/>
</dbReference>
<dbReference type="Pfam" id="PF04034">
    <property type="entry name" value="Ribo_biogen_C"/>
    <property type="match status" value="1"/>
</dbReference>
<feature type="compositionally biased region" description="Acidic residues" evidence="7">
    <location>
        <begin position="272"/>
        <end position="282"/>
    </location>
</feature>
<accession>A0A0D1ZE71</accession>